<feature type="transmembrane region" description="Helical" evidence="1">
    <location>
        <begin position="76"/>
        <end position="94"/>
    </location>
</feature>
<evidence type="ECO:0000313" key="2">
    <source>
        <dbReference type="EMBL" id="QBP40172.1"/>
    </source>
</evidence>
<feature type="transmembrane region" description="Helical" evidence="1">
    <location>
        <begin position="101"/>
        <end position="124"/>
    </location>
</feature>
<evidence type="ECO:0000313" key="3">
    <source>
        <dbReference type="Proteomes" id="UP000294292"/>
    </source>
</evidence>
<dbReference type="RefSeq" id="WP_134208866.1">
    <property type="nucleotide sequence ID" value="NZ_CP038015.1"/>
</dbReference>
<dbReference type="EMBL" id="CP038015">
    <property type="protein sequence ID" value="QBP40172.1"/>
    <property type="molecule type" value="Genomic_DNA"/>
</dbReference>
<dbReference type="OrthoDB" id="2628935at2"/>
<organism evidence="2 3">
    <name type="scientific">Paenisporosarcina antarctica</name>
    <dbReference type="NCBI Taxonomy" id="417367"/>
    <lineage>
        <taxon>Bacteria</taxon>
        <taxon>Bacillati</taxon>
        <taxon>Bacillota</taxon>
        <taxon>Bacilli</taxon>
        <taxon>Bacillales</taxon>
        <taxon>Caryophanaceae</taxon>
        <taxon>Paenisporosarcina</taxon>
    </lineage>
</organism>
<dbReference type="NCBIfam" id="NF041644">
    <property type="entry name" value="CBO0543_fam"/>
    <property type="match status" value="1"/>
</dbReference>
<feature type="transmembrane region" description="Helical" evidence="1">
    <location>
        <begin position="6"/>
        <end position="24"/>
    </location>
</feature>
<feature type="transmembrane region" description="Helical" evidence="1">
    <location>
        <begin position="155"/>
        <end position="173"/>
    </location>
</feature>
<dbReference type="Proteomes" id="UP000294292">
    <property type="component" value="Chromosome"/>
</dbReference>
<dbReference type="InterPro" id="IPR048147">
    <property type="entry name" value="CBO0543-like"/>
</dbReference>
<evidence type="ECO:0000256" key="1">
    <source>
        <dbReference type="SAM" id="Phobius"/>
    </source>
</evidence>
<name>A0A4P6ZUU9_9BACL</name>
<accession>A0A4P6ZUU9</accession>
<protein>
    <submittedName>
        <fullName evidence="2">Uncharacterized protein</fullName>
    </submittedName>
</protein>
<keyword evidence="1" id="KW-0812">Transmembrane</keyword>
<feature type="transmembrane region" description="Helical" evidence="1">
    <location>
        <begin position="130"/>
        <end position="148"/>
    </location>
</feature>
<gene>
    <name evidence="2" type="ORF">E2636_02960</name>
</gene>
<proteinExistence type="predicted"/>
<keyword evidence="1" id="KW-1133">Transmembrane helix</keyword>
<feature type="transmembrane region" description="Helical" evidence="1">
    <location>
        <begin position="36"/>
        <end position="56"/>
    </location>
</feature>
<reference evidence="2 3" key="1">
    <citation type="submission" date="2019-03" db="EMBL/GenBank/DDBJ databases">
        <title>Complete genome sequence of Paenisporosarcina antarctica CGMCC 1.6503T.</title>
        <authorList>
            <person name="Rong J.-C."/>
            <person name="Chi N.-Y."/>
            <person name="Zhang Q.-F."/>
        </authorList>
    </citation>
    <scope>NUCLEOTIDE SEQUENCE [LARGE SCALE GENOMIC DNA]</scope>
    <source>
        <strain evidence="2 3">CGMCC 1.6503</strain>
    </source>
</reference>
<sequence length="177" mass="21686">MLHTIAWYTPLFITVSLIFVTWRYSDWRNWRKYYSTILFISIVSLLSFILTTDYPLWLYNESFLFPNRMMHEIRMIFFLFPSIILLFLTFYPNASVMLRQLAYIFIWAIMWSIFESFLVFLKIITHHNDWNMPWSVVVWFMMFSVIAIHPKKPIWVWLICLIFSVVVISYFNIPFTK</sequence>
<dbReference type="KEGG" id="panc:E2636_02960"/>
<dbReference type="AlphaFoldDB" id="A0A4P6ZUU9"/>
<keyword evidence="1" id="KW-0472">Membrane</keyword>
<keyword evidence="3" id="KW-1185">Reference proteome</keyword>